<evidence type="ECO:0000313" key="1">
    <source>
        <dbReference type="EMBL" id="KZW00117.1"/>
    </source>
</evidence>
<proteinExistence type="predicted"/>
<dbReference type="EMBL" id="KV425903">
    <property type="protein sequence ID" value="KZW00117.1"/>
    <property type="molecule type" value="Genomic_DNA"/>
</dbReference>
<dbReference type="AlphaFoldDB" id="A0A165N2J8"/>
<sequence>MAPGSQDEMLSHFDALVLERHTIAEDLSAGHEKIDRLLEVTRRAVELKAEIIRRVQGLLAMRDLSASSREILQRILNGLLLPSPSSFGHQAYSD</sequence>
<evidence type="ECO:0000313" key="2">
    <source>
        <dbReference type="Proteomes" id="UP000077266"/>
    </source>
</evidence>
<dbReference type="Proteomes" id="UP000077266">
    <property type="component" value="Unassembled WGS sequence"/>
</dbReference>
<accession>A0A165N2J8</accession>
<reference evidence="1 2" key="1">
    <citation type="journal article" date="2016" name="Mol. Biol. Evol.">
        <title>Comparative Genomics of Early-Diverging Mushroom-Forming Fungi Provides Insights into the Origins of Lignocellulose Decay Capabilities.</title>
        <authorList>
            <person name="Nagy L.G."/>
            <person name="Riley R."/>
            <person name="Tritt A."/>
            <person name="Adam C."/>
            <person name="Daum C."/>
            <person name="Floudas D."/>
            <person name="Sun H."/>
            <person name="Yadav J.S."/>
            <person name="Pangilinan J."/>
            <person name="Larsson K.H."/>
            <person name="Matsuura K."/>
            <person name="Barry K."/>
            <person name="Labutti K."/>
            <person name="Kuo R."/>
            <person name="Ohm R.A."/>
            <person name="Bhattacharya S.S."/>
            <person name="Shirouzu T."/>
            <person name="Yoshinaga Y."/>
            <person name="Martin F.M."/>
            <person name="Grigoriev I.V."/>
            <person name="Hibbett D.S."/>
        </authorList>
    </citation>
    <scope>NUCLEOTIDE SEQUENCE [LARGE SCALE GENOMIC DNA]</scope>
    <source>
        <strain evidence="1 2">HHB12029</strain>
    </source>
</reference>
<protein>
    <submittedName>
        <fullName evidence="1">Uncharacterized protein</fullName>
    </submittedName>
</protein>
<organism evidence="1 2">
    <name type="scientific">Exidia glandulosa HHB12029</name>
    <dbReference type="NCBI Taxonomy" id="1314781"/>
    <lineage>
        <taxon>Eukaryota</taxon>
        <taxon>Fungi</taxon>
        <taxon>Dikarya</taxon>
        <taxon>Basidiomycota</taxon>
        <taxon>Agaricomycotina</taxon>
        <taxon>Agaricomycetes</taxon>
        <taxon>Auriculariales</taxon>
        <taxon>Exidiaceae</taxon>
        <taxon>Exidia</taxon>
    </lineage>
</organism>
<dbReference type="InParanoid" id="A0A165N2J8"/>
<gene>
    <name evidence="1" type="ORF">EXIGLDRAFT_761982</name>
</gene>
<keyword evidence="2" id="KW-1185">Reference proteome</keyword>
<name>A0A165N2J8_EXIGL</name>